<evidence type="ECO:0000313" key="1">
    <source>
        <dbReference type="EMBL" id="NJP33718.1"/>
    </source>
</evidence>
<organism evidence="1 2">
    <name type="scientific">Micromonospora thermarum</name>
    <dbReference type="NCBI Taxonomy" id="2720024"/>
    <lineage>
        <taxon>Bacteria</taxon>
        <taxon>Bacillati</taxon>
        <taxon>Actinomycetota</taxon>
        <taxon>Actinomycetes</taxon>
        <taxon>Micromonosporales</taxon>
        <taxon>Micromonosporaceae</taxon>
        <taxon>Micromonospora</taxon>
    </lineage>
</organism>
<proteinExistence type="predicted"/>
<dbReference type="EMBL" id="JAATEO010000018">
    <property type="protein sequence ID" value="NJP33718.1"/>
    <property type="molecule type" value="Genomic_DNA"/>
</dbReference>
<reference evidence="1 2" key="1">
    <citation type="submission" date="2020-03" db="EMBL/GenBank/DDBJ databases">
        <title>WGS of actinomycetes isolated from Thailand.</title>
        <authorList>
            <person name="Thawai C."/>
        </authorList>
    </citation>
    <scope>NUCLEOTIDE SEQUENCE [LARGE SCALE GENOMIC DNA]</scope>
    <source>
        <strain evidence="1 2">HSS6-12</strain>
    </source>
</reference>
<dbReference type="PROSITE" id="PS51257">
    <property type="entry name" value="PROKAR_LIPOPROTEIN"/>
    <property type="match status" value="1"/>
</dbReference>
<sequence length="129" mass="13610">MARRRPYPPSLVAAVTAAMSPHAQTCTIAGCPHCQRWRTRAERALDAIVAAGCLTDAGVIRAAERRRISTAERRRIAAVLRGPAAAADATEVAARLTTGLGPGARRLLGEALLELTRHLADAIDPAVGR</sequence>
<evidence type="ECO:0000313" key="2">
    <source>
        <dbReference type="Proteomes" id="UP000783871"/>
    </source>
</evidence>
<accession>A0ABX0Z8B4</accession>
<gene>
    <name evidence="1" type="ORF">HCJ94_17440</name>
</gene>
<protein>
    <submittedName>
        <fullName evidence="1">Uncharacterized protein</fullName>
    </submittedName>
</protein>
<name>A0ABX0Z8B4_9ACTN</name>
<dbReference type="Proteomes" id="UP000783871">
    <property type="component" value="Unassembled WGS sequence"/>
</dbReference>
<keyword evidence="2" id="KW-1185">Reference proteome</keyword>
<dbReference type="RefSeq" id="WP_168002087.1">
    <property type="nucleotide sequence ID" value="NZ_JAATEO010000018.1"/>
</dbReference>
<comment type="caution">
    <text evidence="1">The sequence shown here is derived from an EMBL/GenBank/DDBJ whole genome shotgun (WGS) entry which is preliminary data.</text>
</comment>